<dbReference type="GO" id="GO:0046872">
    <property type="term" value="F:metal ion binding"/>
    <property type="evidence" value="ECO:0007669"/>
    <property type="project" value="UniProtKB-KW"/>
</dbReference>
<evidence type="ECO:0000313" key="7">
    <source>
        <dbReference type="Proteomes" id="UP000326344"/>
    </source>
</evidence>
<dbReference type="SUPFAM" id="SSF56281">
    <property type="entry name" value="Metallo-hydrolase/oxidoreductase"/>
    <property type="match status" value="1"/>
</dbReference>
<dbReference type="Pfam" id="PF00753">
    <property type="entry name" value="Lactamase_B"/>
    <property type="match status" value="1"/>
</dbReference>
<name>A0A5N1J8X4_9BACT</name>
<evidence type="ECO:0000259" key="5">
    <source>
        <dbReference type="SMART" id="SM00849"/>
    </source>
</evidence>
<accession>A0A5N1J8X4</accession>
<dbReference type="InterPro" id="IPR051453">
    <property type="entry name" value="MBL_Glyoxalase_II"/>
</dbReference>
<keyword evidence="3 6" id="KW-0378">Hydrolase</keyword>
<dbReference type="Proteomes" id="UP000326344">
    <property type="component" value="Unassembled WGS sequence"/>
</dbReference>
<evidence type="ECO:0000256" key="4">
    <source>
        <dbReference type="ARBA" id="ARBA00022833"/>
    </source>
</evidence>
<feature type="domain" description="Metallo-beta-lactamase" evidence="5">
    <location>
        <begin position="13"/>
        <end position="195"/>
    </location>
</feature>
<keyword evidence="2" id="KW-0479">Metal-binding</keyword>
<comment type="caution">
    <text evidence="6">The sequence shown here is derived from an EMBL/GenBank/DDBJ whole genome shotgun (WGS) entry which is preliminary data.</text>
</comment>
<dbReference type="GO" id="GO:0016787">
    <property type="term" value="F:hydrolase activity"/>
    <property type="evidence" value="ECO:0007669"/>
    <property type="project" value="UniProtKB-KW"/>
</dbReference>
<dbReference type="EMBL" id="VTWS01000006">
    <property type="protein sequence ID" value="KAA9349107.1"/>
    <property type="molecule type" value="Genomic_DNA"/>
</dbReference>
<evidence type="ECO:0000256" key="1">
    <source>
        <dbReference type="ARBA" id="ARBA00001947"/>
    </source>
</evidence>
<reference evidence="6 7" key="1">
    <citation type="submission" date="2019-09" db="EMBL/GenBank/DDBJ databases">
        <title>Genome Sequence of Larkinella sp MA1.</title>
        <authorList>
            <person name="Srinivasan S."/>
        </authorList>
    </citation>
    <scope>NUCLEOTIDE SEQUENCE [LARGE SCALE GENOMIC DNA]</scope>
    <source>
        <strain evidence="6 7">MA1</strain>
    </source>
</reference>
<keyword evidence="7" id="KW-1185">Reference proteome</keyword>
<dbReference type="PANTHER" id="PTHR46233:SF3">
    <property type="entry name" value="HYDROXYACYLGLUTATHIONE HYDROLASE GLOC"/>
    <property type="match status" value="1"/>
</dbReference>
<proteinExistence type="predicted"/>
<keyword evidence="4" id="KW-0862">Zinc</keyword>
<organism evidence="6 7">
    <name type="scientific">Larkinella humicola</name>
    <dbReference type="NCBI Taxonomy" id="2607654"/>
    <lineage>
        <taxon>Bacteria</taxon>
        <taxon>Pseudomonadati</taxon>
        <taxon>Bacteroidota</taxon>
        <taxon>Cytophagia</taxon>
        <taxon>Cytophagales</taxon>
        <taxon>Spirosomataceae</taxon>
        <taxon>Larkinella</taxon>
    </lineage>
</organism>
<evidence type="ECO:0000313" key="6">
    <source>
        <dbReference type="EMBL" id="KAA9349107.1"/>
    </source>
</evidence>
<dbReference type="RefSeq" id="WP_150879928.1">
    <property type="nucleotide sequence ID" value="NZ_VTWS01000006.1"/>
</dbReference>
<evidence type="ECO:0000256" key="3">
    <source>
        <dbReference type="ARBA" id="ARBA00022801"/>
    </source>
</evidence>
<dbReference type="InterPro" id="IPR036866">
    <property type="entry name" value="RibonucZ/Hydroxyglut_hydro"/>
</dbReference>
<evidence type="ECO:0000256" key="2">
    <source>
        <dbReference type="ARBA" id="ARBA00022723"/>
    </source>
</evidence>
<dbReference type="Gene3D" id="3.60.15.10">
    <property type="entry name" value="Ribonuclease Z/Hydroxyacylglutathione hydrolase-like"/>
    <property type="match status" value="1"/>
</dbReference>
<comment type="cofactor">
    <cofactor evidence="1">
        <name>Zn(2+)</name>
        <dbReference type="ChEBI" id="CHEBI:29105"/>
    </cofactor>
</comment>
<dbReference type="AlphaFoldDB" id="A0A5N1J8X4"/>
<dbReference type="SMART" id="SM00849">
    <property type="entry name" value="Lactamase_B"/>
    <property type="match status" value="1"/>
</dbReference>
<dbReference type="CDD" id="cd06262">
    <property type="entry name" value="metallo-hydrolase-like_MBL-fold"/>
    <property type="match status" value="1"/>
</dbReference>
<dbReference type="InterPro" id="IPR001279">
    <property type="entry name" value="Metallo-B-lactamas"/>
</dbReference>
<sequence length="213" mass="23903">MVQIQSFTFNPLAENSYVLYDETLEAVLIDPGCYDPREKDALTDFIAQNDLKPVKLLNTHAHIDHVLGNAFVKRKYGIELYLHESDLPVLKSNKILAPHYGIMAYEETEVDHFLIPGETVTFGNSALEVRFVPGHAPGHVAFVGHADRFVIGGDVLFRGSVGRTDFPLSDFNTLVHSIRTQLYTLPDDYTVYPGHLGTTTIGQEKRTNPFVRM</sequence>
<gene>
    <name evidence="6" type="ORF">F0P93_22165</name>
</gene>
<protein>
    <submittedName>
        <fullName evidence="6">MBL fold metallo-hydrolase</fullName>
    </submittedName>
</protein>
<dbReference type="PANTHER" id="PTHR46233">
    <property type="entry name" value="HYDROXYACYLGLUTATHIONE HYDROLASE GLOC"/>
    <property type="match status" value="1"/>
</dbReference>